<reference evidence="1 3" key="2">
    <citation type="journal article" date="2013" name="Nature">
        <title>Insights into bilaterian evolution from three spiralian genomes.</title>
        <authorList>
            <person name="Simakov O."/>
            <person name="Marletaz F."/>
            <person name="Cho S.J."/>
            <person name="Edsinger-Gonzales E."/>
            <person name="Havlak P."/>
            <person name="Hellsten U."/>
            <person name="Kuo D.H."/>
            <person name="Larsson T."/>
            <person name="Lv J."/>
            <person name="Arendt D."/>
            <person name="Savage R."/>
            <person name="Osoegawa K."/>
            <person name="de Jong P."/>
            <person name="Grimwood J."/>
            <person name="Chapman J.A."/>
            <person name="Shapiro H."/>
            <person name="Aerts A."/>
            <person name="Otillar R.P."/>
            <person name="Terry A.Y."/>
            <person name="Boore J.L."/>
            <person name="Grigoriev I.V."/>
            <person name="Lindberg D.R."/>
            <person name="Seaver E.C."/>
            <person name="Weisblat D.A."/>
            <person name="Putnam N.H."/>
            <person name="Rokhsar D.S."/>
        </authorList>
    </citation>
    <scope>NUCLEOTIDE SEQUENCE</scope>
</reference>
<dbReference type="GeneID" id="20201421"/>
<proteinExistence type="predicted"/>
<dbReference type="EMBL" id="KB097753">
    <property type="protein sequence ID" value="ESN90547.1"/>
    <property type="molecule type" value="Genomic_DNA"/>
</dbReference>
<gene>
    <name evidence="2" type="primary">20201421</name>
    <name evidence="1" type="ORF">HELRODRAFT_166227</name>
</gene>
<evidence type="ECO:0000313" key="3">
    <source>
        <dbReference type="Proteomes" id="UP000015101"/>
    </source>
</evidence>
<organism evidence="2 3">
    <name type="scientific">Helobdella robusta</name>
    <name type="common">Californian leech</name>
    <dbReference type="NCBI Taxonomy" id="6412"/>
    <lineage>
        <taxon>Eukaryota</taxon>
        <taxon>Metazoa</taxon>
        <taxon>Spiralia</taxon>
        <taxon>Lophotrochozoa</taxon>
        <taxon>Annelida</taxon>
        <taxon>Clitellata</taxon>
        <taxon>Hirudinea</taxon>
        <taxon>Rhynchobdellida</taxon>
        <taxon>Glossiphoniidae</taxon>
        <taxon>Helobdella</taxon>
    </lineage>
</organism>
<dbReference type="EnsemblMetazoa" id="HelroT166227">
    <property type="protein sequence ID" value="HelroP166227"/>
    <property type="gene ID" value="HelroG166227"/>
</dbReference>
<accession>T1EXX1</accession>
<sequence>MNKNDEIKRLIDVKMYLYKRSAEKISPNDLMTSFKKVHQGPLVMGNYRSEIKRHKDKETIISQLTNEEKDSQDENISEHKISFEIPSVEKTASNAIPVRYVKVSWKNTNIEINVKGGEQPFLFIYRTQPMFYCHPEYNVGVFCDITYLDPTPKPSILKRIGDCLHKLANINLFRSDEKKKIF</sequence>
<dbReference type="Proteomes" id="UP000015101">
    <property type="component" value="Unassembled WGS sequence"/>
</dbReference>
<dbReference type="HOGENOM" id="CLU_1483573_0_0_1"/>
<reference evidence="3" key="1">
    <citation type="submission" date="2012-12" db="EMBL/GenBank/DDBJ databases">
        <authorList>
            <person name="Hellsten U."/>
            <person name="Grimwood J."/>
            <person name="Chapman J.A."/>
            <person name="Shapiro H."/>
            <person name="Aerts A."/>
            <person name="Otillar R.P."/>
            <person name="Terry A.Y."/>
            <person name="Boore J.L."/>
            <person name="Simakov O."/>
            <person name="Marletaz F."/>
            <person name="Cho S.-J."/>
            <person name="Edsinger-Gonzales E."/>
            <person name="Havlak P."/>
            <person name="Kuo D.-H."/>
            <person name="Larsson T."/>
            <person name="Lv J."/>
            <person name="Arendt D."/>
            <person name="Savage R."/>
            <person name="Osoegawa K."/>
            <person name="de Jong P."/>
            <person name="Lindberg D.R."/>
            <person name="Seaver E.C."/>
            <person name="Weisblat D.A."/>
            <person name="Putnam N.H."/>
            <person name="Grigoriev I.V."/>
            <person name="Rokhsar D.S."/>
        </authorList>
    </citation>
    <scope>NUCLEOTIDE SEQUENCE</scope>
</reference>
<evidence type="ECO:0000313" key="2">
    <source>
        <dbReference type="EnsemblMetazoa" id="HelroP166227"/>
    </source>
</evidence>
<keyword evidence="3" id="KW-1185">Reference proteome</keyword>
<protein>
    <submittedName>
        <fullName evidence="1 2">Uncharacterized protein</fullName>
    </submittedName>
</protein>
<dbReference type="InParanoid" id="T1EXX1"/>
<dbReference type="CTD" id="20201421"/>
<dbReference type="KEGG" id="hro:HELRODRAFT_166227"/>
<dbReference type="AlphaFoldDB" id="T1EXX1"/>
<evidence type="ECO:0000313" key="1">
    <source>
        <dbReference type="EMBL" id="ESN90547.1"/>
    </source>
</evidence>
<reference evidence="2" key="3">
    <citation type="submission" date="2015-06" db="UniProtKB">
        <authorList>
            <consortium name="EnsemblMetazoa"/>
        </authorList>
    </citation>
    <scope>IDENTIFICATION</scope>
</reference>
<dbReference type="RefSeq" id="XP_009031456.1">
    <property type="nucleotide sequence ID" value="XM_009033208.1"/>
</dbReference>
<name>T1EXX1_HELRO</name>
<dbReference type="EMBL" id="AMQM01002285">
    <property type="status" value="NOT_ANNOTATED_CDS"/>
    <property type="molecule type" value="Genomic_DNA"/>
</dbReference>